<feature type="region of interest" description="Disordered" evidence="1">
    <location>
        <begin position="325"/>
        <end position="433"/>
    </location>
</feature>
<feature type="compositionally biased region" description="Basic and acidic residues" evidence="1">
    <location>
        <begin position="202"/>
        <end position="212"/>
    </location>
</feature>
<sequence>MKWKGQSSVGVKKEKIRVDEKDKEMRRKKGDVKGVSGSLAKLASRLGASDNLSVVVTQLSDQQRLSHRLAQNPLLYLNSVAGRRLGGRSSDNRHFDDNDDIAAGGEEDFGPESNVDDSEDEEEEEERNGVSEEEEEEKAGAMDDPHGPLAPPVPPLHGGPFQATAVSHNYLGGIEEPDNVAESEGEGNVDDSDEEEWNYIKGEQDNKQKQNENETNQPPNKDTVDAEEDIDVRLDYYSFFNGELNTTGKDQLNDSQYTALSQCGDESEVMSTKAEFGDSVFGLGVSMNNSTAFVAEIHNENFEKEKSEAVSNEFDPAEKDFDRMQTDEALIPGTPKSTVAEASHSPNFDGEDQPFELEKPQEQPQLLFNSQIPEESRPPTFAEIVKRQSPRSSAENSPRTTPEPPESPPPVQKSNFNPFSSNNDIAAAPESLMMNSMSEFEKKFETIQEESKQTFEDIILPGKTETQDFNHADTNPFSADNVDFTNFDHNSHPVNNMMSTKPTDAFMDHELNTPDDEKPPMTFEVETEQTESSKNETNFDDFISRNTDQMTESFIASPISESPSHVQMSLMPEVPLDNNVSSFDSEKVSDHFETEKPSMGFGFNEENEFTSIVENRFEGEPLVDTTSSNELLVEENNFAAPLSPVRKETQDQPPVSNLQMDETHFDMKLDAPAETVHEDKSILTPEVMAASEPQQNFDILDTQKLDEPLETNMDHFSHPEVPPSEDVPATVLDDFLATESKEAVTNELKETDDEVCLMKADVSANVENVSEVAEVLDSAPEEKPEFASTQAAAQQKEESLEKAFNVDFVAAEPIAAAAAVETPKVEEVRAEQEQVVAAEVHAATETPPPTPAPGALETDEKKEGLIAAAAAVAGAAVAVGAAATTKAATTKKPTTLSSAGAKKPGVSAAAAAKKPTDLASKTAAAKAATAKAPAAKATSPTKPVAAATAVKKTVSSTTTAAAKPAKPLAGLKTATTKAAAPASKPTTPTSKPSTPTSRPSSAPKTSPTKTAAAVKSTVAAKPKPAAAEKKPLTNGDVKTTTSRPASSTLAAKKPATSVAAKPAAAAKPASAAAKPAAKVGAAPATKAAAKAPVSSTTGGKSAVASAAPATKPPPIRAPKPSDKTGKETINKQISKTAVTKTTAAPAAPSKPAPIKKTDAKPTANGKVPAGKPVPRPTAAVKKVAAAADDKKKKVEPTQEHTVTTTNGYEQPPISIEANGLAKDDSPLENHLSHQDALVI</sequence>
<feature type="region of interest" description="Disordered" evidence="1">
    <location>
        <begin position="883"/>
        <end position="1239"/>
    </location>
</feature>
<feature type="compositionally biased region" description="Polar residues" evidence="1">
    <location>
        <begin position="412"/>
        <end position="424"/>
    </location>
</feature>
<organism evidence="2 3">
    <name type="scientific">Laodelphax striatellus</name>
    <name type="common">Small brown planthopper</name>
    <name type="synonym">Delphax striatella</name>
    <dbReference type="NCBI Taxonomy" id="195883"/>
    <lineage>
        <taxon>Eukaryota</taxon>
        <taxon>Metazoa</taxon>
        <taxon>Ecdysozoa</taxon>
        <taxon>Arthropoda</taxon>
        <taxon>Hexapoda</taxon>
        <taxon>Insecta</taxon>
        <taxon>Pterygota</taxon>
        <taxon>Neoptera</taxon>
        <taxon>Paraneoptera</taxon>
        <taxon>Hemiptera</taxon>
        <taxon>Auchenorrhyncha</taxon>
        <taxon>Fulgoroidea</taxon>
        <taxon>Delphacidae</taxon>
        <taxon>Criomorphinae</taxon>
        <taxon>Laodelphax</taxon>
    </lineage>
</organism>
<evidence type="ECO:0008006" key="4">
    <source>
        <dbReference type="Google" id="ProtNLM"/>
    </source>
</evidence>
<dbReference type="InParanoid" id="A0A482WMC8"/>
<accession>A0A482WMC8</accession>
<feature type="compositionally biased region" description="Basic and acidic residues" evidence="1">
    <location>
        <begin position="11"/>
        <end position="25"/>
    </location>
</feature>
<evidence type="ECO:0000313" key="3">
    <source>
        <dbReference type="Proteomes" id="UP000291343"/>
    </source>
</evidence>
<dbReference type="Proteomes" id="UP000291343">
    <property type="component" value="Unassembled WGS sequence"/>
</dbReference>
<feature type="region of interest" description="Disordered" evidence="1">
    <location>
        <begin position="1"/>
        <end position="38"/>
    </location>
</feature>
<keyword evidence="3" id="KW-1185">Reference proteome</keyword>
<feature type="compositionally biased region" description="Polar residues" evidence="1">
    <location>
        <begin position="1199"/>
        <end position="1208"/>
    </location>
</feature>
<dbReference type="EMBL" id="QKKF02031779">
    <property type="protein sequence ID" value="RZF34396.1"/>
    <property type="molecule type" value="Genomic_DNA"/>
</dbReference>
<protein>
    <recommendedName>
        <fullName evidence="4">Ataxin-2 C-terminal domain-containing protein</fullName>
    </recommendedName>
</protein>
<feature type="compositionally biased region" description="Basic and acidic residues" evidence="1">
    <location>
        <begin position="1119"/>
        <end position="1129"/>
    </location>
</feature>
<evidence type="ECO:0000256" key="1">
    <source>
        <dbReference type="SAM" id="MobiDB-lite"/>
    </source>
</evidence>
<comment type="caution">
    <text evidence="2">The sequence shown here is derived from an EMBL/GenBank/DDBJ whole genome shotgun (WGS) entry which is preliminary data.</text>
</comment>
<proteinExistence type="predicted"/>
<evidence type="ECO:0000313" key="2">
    <source>
        <dbReference type="EMBL" id="RZF34396.1"/>
    </source>
</evidence>
<feature type="compositionally biased region" description="Low complexity" evidence="1">
    <location>
        <begin position="1135"/>
        <end position="1154"/>
    </location>
</feature>
<feature type="compositionally biased region" description="Pro residues" evidence="1">
    <location>
        <begin position="401"/>
        <end position="411"/>
    </location>
</feature>
<feature type="compositionally biased region" description="Acidic residues" evidence="1">
    <location>
        <begin position="175"/>
        <end position="197"/>
    </location>
</feature>
<feature type="compositionally biased region" description="Pro residues" evidence="1">
    <location>
        <begin position="148"/>
        <end position="157"/>
    </location>
</feature>
<gene>
    <name evidence="2" type="ORF">LSTR_LSTR008935</name>
</gene>
<feature type="region of interest" description="Disordered" evidence="1">
    <location>
        <begin position="83"/>
        <end position="228"/>
    </location>
</feature>
<reference evidence="2 3" key="1">
    <citation type="journal article" date="2017" name="Gigascience">
        <title>Genome sequence of the small brown planthopper, Laodelphax striatellus.</title>
        <authorList>
            <person name="Zhu J."/>
            <person name="Jiang F."/>
            <person name="Wang X."/>
            <person name="Yang P."/>
            <person name="Bao Y."/>
            <person name="Zhao W."/>
            <person name="Wang W."/>
            <person name="Lu H."/>
            <person name="Wang Q."/>
            <person name="Cui N."/>
            <person name="Li J."/>
            <person name="Chen X."/>
            <person name="Luo L."/>
            <person name="Yu J."/>
            <person name="Kang L."/>
            <person name="Cui F."/>
        </authorList>
    </citation>
    <scope>NUCLEOTIDE SEQUENCE [LARGE SCALE GENOMIC DNA]</scope>
    <source>
        <strain evidence="2">Lst14</strain>
    </source>
</reference>
<feature type="compositionally biased region" description="Low complexity" evidence="1">
    <location>
        <begin position="1050"/>
        <end position="1097"/>
    </location>
</feature>
<feature type="compositionally biased region" description="Polar residues" evidence="1">
    <location>
        <begin position="1036"/>
        <end position="1049"/>
    </location>
</feature>
<dbReference type="AlphaFoldDB" id="A0A482WMC8"/>
<dbReference type="STRING" id="195883.A0A482WMC8"/>
<feature type="compositionally biased region" description="Low complexity" evidence="1">
    <location>
        <begin position="883"/>
        <end position="1025"/>
    </location>
</feature>
<feature type="compositionally biased region" description="Polar residues" evidence="1">
    <location>
        <begin position="362"/>
        <end position="373"/>
    </location>
</feature>
<feature type="compositionally biased region" description="Basic and acidic residues" evidence="1">
    <location>
        <begin position="1221"/>
        <end position="1233"/>
    </location>
</feature>
<feature type="compositionally biased region" description="Acidic residues" evidence="1">
    <location>
        <begin position="97"/>
        <end position="137"/>
    </location>
</feature>
<name>A0A482WMC8_LAOST</name>
<feature type="compositionally biased region" description="Basic and acidic residues" evidence="1">
    <location>
        <begin position="1187"/>
        <end position="1198"/>
    </location>
</feature>